<dbReference type="Gene3D" id="3.40.50.300">
    <property type="entry name" value="P-loop containing nucleotide triphosphate hydrolases"/>
    <property type="match status" value="1"/>
</dbReference>
<keyword evidence="6 12" id="KW-0067">ATP-binding</keyword>
<accession>A0A7U7IZN7</accession>
<dbReference type="Proteomes" id="UP000027590">
    <property type="component" value="Unassembled WGS sequence"/>
</dbReference>
<evidence type="ECO:0000259" key="11">
    <source>
        <dbReference type="PROSITE" id="PS50929"/>
    </source>
</evidence>
<dbReference type="InterPro" id="IPR003593">
    <property type="entry name" value="AAA+_ATPase"/>
</dbReference>
<organism evidence="12 13">
    <name type="scientific">Parasaccharibacter apium</name>
    <dbReference type="NCBI Taxonomy" id="1510841"/>
    <lineage>
        <taxon>Bacteria</taxon>
        <taxon>Pseudomonadati</taxon>
        <taxon>Pseudomonadota</taxon>
        <taxon>Alphaproteobacteria</taxon>
        <taxon>Acetobacterales</taxon>
        <taxon>Acetobacteraceae</taxon>
        <taxon>Parasaccharibacter</taxon>
    </lineage>
</organism>
<feature type="transmembrane region" description="Helical" evidence="9">
    <location>
        <begin position="35"/>
        <end position="57"/>
    </location>
</feature>
<evidence type="ECO:0000256" key="9">
    <source>
        <dbReference type="SAM" id="Phobius"/>
    </source>
</evidence>
<keyword evidence="7 9" id="KW-1133">Transmembrane helix</keyword>
<dbReference type="InterPro" id="IPR003439">
    <property type="entry name" value="ABC_transporter-like_ATP-bd"/>
</dbReference>
<feature type="transmembrane region" description="Helical" evidence="9">
    <location>
        <begin position="72"/>
        <end position="90"/>
    </location>
</feature>
<dbReference type="FunFam" id="3.40.50.300:FF:000221">
    <property type="entry name" value="Multidrug ABC transporter ATP-binding protein"/>
    <property type="match status" value="1"/>
</dbReference>
<gene>
    <name evidence="12" type="ORF">SACS_0072</name>
</gene>
<keyword evidence="3" id="KW-1003">Cell membrane</keyword>
<dbReference type="PANTHER" id="PTHR43394">
    <property type="entry name" value="ATP-DEPENDENT PERMEASE MDL1, MITOCHONDRIAL"/>
    <property type="match status" value="1"/>
</dbReference>
<dbReference type="Pfam" id="PF00664">
    <property type="entry name" value="ABC_membrane"/>
    <property type="match status" value="1"/>
</dbReference>
<keyword evidence="8 9" id="KW-0472">Membrane</keyword>
<dbReference type="InterPro" id="IPR011527">
    <property type="entry name" value="ABC1_TM_dom"/>
</dbReference>
<dbReference type="EMBL" id="CBLY010000002">
    <property type="protein sequence ID" value="CDG32810.1"/>
    <property type="molecule type" value="Genomic_DNA"/>
</dbReference>
<dbReference type="CDD" id="cd18552">
    <property type="entry name" value="ABC_6TM_MsbA_like"/>
    <property type="match status" value="1"/>
</dbReference>
<dbReference type="RefSeq" id="WP_052348867.1">
    <property type="nucleotide sequence ID" value="NZ_CBLY010000002.1"/>
</dbReference>
<feature type="transmembrane region" description="Helical" evidence="9">
    <location>
        <begin position="261"/>
        <end position="280"/>
    </location>
</feature>
<dbReference type="PROSITE" id="PS00211">
    <property type="entry name" value="ABC_TRANSPORTER_1"/>
    <property type="match status" value="1"/>
</dbReference>
<feature type="domain" description="ABC transmembrane type-1" evidence="11">
    <location>
        <begin position="38"/>
        <end position="318"/>
    </location>
</feature>
<dbReference type="PROSITE" id="PS50929">
    <property type="entry name" value="ABC_TM1F"/>
    <property type="match status" value="1"/>
</dbReference>
<keyword evidence="4 9" id="KW-0812">Transmembrane</keyword>
<dbReference type="GO" id="GO:0015421">
    <property type="term" value="F:ABC-type oligopeptide transporter activity"/>
    <property type="evidence" value="ECO:0007669"/>
    <property type="project" value="TreeGrafter"/>
</dbReference>
<reference evidence="12 13" key="1">
    <citation type="journal article" date="2014" name="Genome Biol. Evol.">
        <title>Acetic acid bacteria genomes reveal functional traits for adaptation to life in insect guts.</title>
        <authorList>
            <person name="Chouaia B."/>
            <person name="Gaiarsa S."/>
            <person name="Crotti E."/>
            <person name="Comandatore F."/>
            <person name="Degli Esposti M."/>
            <person name="Ricci I."/>
            <person name="Alma A."/>
            <person name="Favia G."/>
            <person name="Bandi C."/>
            <person name="Daffonchio D."/>
        </authorList>
    </citation>
    <scope>NUCLEOTIDE SEQUENCE [LARGE SCALE GENOMIC DNA]</scope>
    <source>
        <strain evidence="13">AM169</strain>
    </source>
</reference>
<evidence type="ECO:0000259" key="10">
    <source>
        <dbReference type="PROSITE" id="PS50893"/>
    </source>
</evidence>
<evidence type="ECO:0000313" key="12">
    <source>
        <dbReference type="EMBL" id="CDG32810.1"/>
    </source>
</evidence>
<name>A0A7U7IZN7_9PROT</name>
<dbReference type="AlphaFoldDB" id="A0A7U7IZN7"/>
<evidence type="ECO:0000256" key="6">
    <source>
        <dbReference type="ARBA" id="ARBA00022840"/>
    </source>
</evidence>
<evidence type="ECO:0000256" key="4">
    <source>
        <dbReference type="ARBA" id="ARBA00022692"/>
    </source>
</evidence>
<dbReference type="GO" id="GO:0016887">
    <property type="term" value="F:ATP hydrolysis activity"/>
    <property type="evidence" value="ECO:0007669"/>
    <property type="project" value="InterPro"/>
</dbReference>
<sequence length="592" mass="65038">MTKQTGRHPADRAAYEATFPLMRRLWREDIARHRLMLLAVFVLTVVMALLTAAYPLVIKRAIDMFTAHDPRILYQIPLLVVVVTGAKALAQYGQNVCVQALVLQVVRRLQERMFTHALKADVARIEREAPARWAARFTTDALAMREALTRSVNALGDVITIIGLVASMIWTDWELSLIAVVLYPLAIIPVQKLGRRVRRASGGMQEQVGEASALLTESFSLSRQIRIYRMEEHEHHRIGSALDRLHDMFFRIASNRARLDPMLEVIGGVAIAFVLGFAGWRAATGGATLGDFTAFIAALFAASRPLRALGSLNTSMQEGLAGLGRIFAVIDEPASVQEQPEARPLPEGPGHLVFRDVSYRFQDGHHALKNISLDVRPGQSVALVGPSGAGKSTMLALIPRLFDVTEGTITLEGVDIRSLTLASLRDHLAYVSQETALFDMSVRENIHLGRPSATREEVEALCRMAALDFVHDLPEGLETIIGPGGQRLSGGQRQRIMLARALLRNPRLLLLDEATSALDSENEARVQEALAQLRQGRTTLIVAHRLSTVQSADHIVVLDQGQIVETGTHAQLMARAGLYARLVKAQALDAAR</sequence>
<dbReference type="InterPro" id="IPR027417">
    <property type="entry name" value="P-loop_NTPase"/>
</dbReference>
<feature type="transmembrane region" description="Helical" evidence="9">
    <location>
        <begin position="152"/>
        <end position="170"/>
    </location>
</feature>
<dbReference type="InterPro" id="IPR036640">
    <property type="entry name" value="ABC1_TM_sf"/>
</dbReference>
<dbReference type="GO" id="GO:0005524">
    <property type="term" value="F:ATP binding"/>
    <property type="evidence" value="ECO:0007669"/>
    <property type="project" value="UniProtKB-KW"/>
</dbReference>
<dbReference type="EC" id="3.6.3.25" evidence="12"/>
<evidence type="ECO:0000256" key="3">
    <source>
        <dbReference type="ARBA" id="ARBA00022475"/>
    </source>
</evidence>
<evidence type="ECO:0000256" key="5">
    <source>
        <dbReference type="ARBA" id="ARBA00022741"/>
    </source>
</evidence>
<reference evidence="12 13" key="2">
    <citation type="journal article" date="2014" name="PLoS ONE">
        <title>Evolution of mitochondria reconstructed from the energy metabolism of living bacteria.</title>
        <authorList>
            <person name="Degli Esposti M."/>
            <person name="Chouaia B."/>
            <person name="Comandatore F."/>
            <person name="Crotti E."/>
            <person name="Sassera D."/>
            <person name="Lievens P.M."/>
            <person name="Daffonchio D."/>
            <person name="Bandi C."/>
        </authorList>
    </citation>
    <scope>NUCLEOTIDE SEQUENCE [LARGE SCALE GENOMIC DNA]</scope>
    <source>
        <strain evidence="13">AM169</strain>
    </source>
</reference>
<comment type="caution">
    <text evidence="12">The sequence shown here is derived from an EMBL/GenBank/DDBJ whole genome shotgun (WGS) entry which is preliminary data.</text>
</comment>
<evidence type="ECO:0000256" key="2">
    <source>
        <dbReference type="ARBA" id="ARBA00022448"/>
    </source>
</evidence>
<dbReference type="InterPro" id="IPR017871">
    <property type="entry name" value="ABC_transporter-like_CS"/>
</dbReference>
<protein>
    <submittedName>
        <fullName evidence="12">Lipid A export ATP-binding/permease protein MsbA</fullName>
        <ecNumber evidence="12">3.6.3.25</ecNumber>
    </submittedName>
</protein>
<dbReference type="PANTHER" id="PTHR43394:SF1">
    <property type="entry name" value="ATP-BINDING CASSETTE SUB-FAMILY B MEMBER 10, MITOCHONDRIAL"/>
    <property type="match status" value="1"/>
</dbReference>
<dbReference type="Pfam" id="PF00005">
    <property type="entry name" value="ABC_tran"/>
    <property type="match status" value="1"/>
</dbReference>
<dbReference type="Gene3D" id="1.20.1560.10">
    <property type="entry name" value="ABC transporter type 1, transmembrane domain"/>
    <property type="match status" value="1"/>
</dbReference>
<keyword evidence="2" id="KW-0813">Transport</keyword>
<evidence type="ECO:0000256" key="1">
    <source>
        <dbReference type="ARBA" id="ARBA00004651"/>
    </source>
</evidence>
<dbReference type="GO" id="GO:0005886">
    <property type="term" value="C:plasma membrane"/>
    <property type="evidence" value="ECO:0007669"/>
    <property type="project" value="UniProtKB-SubCell"/>
</dbReference>
<dbReference type="InterPro" id="IPR039421">
    <property type="entry name" value="Type_1_exporter"/>
</dbReference>
<dbReference type="SMART" id="SM00382">
    <property type="entry name" value="AAA"/>
    <property type="match status" value="1"/>
</dbReference>
<keyword evidence="12" id="KW-0378">Hydrolase</keyword>
<dbReference type="PROSITE" id="PS50893">
    <property type="entry name" value="ABC_TRANSPORTER_2"/>
    <property type="match status" value="1"/>
</dbReference>
<evidence type="ECO:0000256" key="7">
    <source>
        <dbReference type="ARBA" id="ARBA00022989"/>
    </source>
</evidence>
<feature type="domain" description="ABC transporter" evidence="10">
    <location>
        <begin position="352"/>
        <end position="585"/>
    </location>
</feature>
<comment type="subcellular location">
    <subcellularLocation>
        <location evidence="1">Cell membrane</location>
        <topology evidence="1">Multi-pass membrane protein</topology>
    </subcellularLocation>
</comment>
<evidence type="ECO:0000313" key="13">
    <source>
        <dbReference type="Proteomes" id="UP000027590"/>
    </source>
</evidence>
<dbReference type="SUPFAM" id="SSF90123">
    <property type="entry name" value="ABC transporter transmembrane region"/>
    <property type="match status" value="1"/>
</dbReference>
<feature type="transmembrane region" description="Helical" evidence="9">
    <location>
        <begin position="176"/>
        <end position="194"/>
    </location>
</feature>
<keyword evidence="5" id="KW-0547">Nucleotide-binding</keyword>
<evidence type="ECO:0000256" key="8">
    <source>
        <dbReference type="ARBA" id="ARBA00023136"/>
    </source>
</evidence>
<proteinExistence type="predicted"/>
<dbReference type="SUPFAM" id="SSF52540">
    <property type="entry name" value="P-loop containing nucleoside triphosphate hydrolases"/>
    <property type="match status" value="1"/>
</dbReference>